<dbReference type="InterPro" id="IPR023606">
    <property type="entry name" value="CoA-Trfase_III_dom_1_sf"/>
</dbReference>
<dbReference type="Proteomes" id="UP000245048">
    <property type="component" value="Unassembled WGS sequence"/>
</dbReference>
<dbReference type="Gene3D" id="3.30.1540.10">
    <property type="entry name" value="formyl-coa transferase, domain 3"/>
    <property type="match status" value="1"/>
</dbReference>
<dbReference type="AlphaFoldDB" id="A0A2U1V4Z4"/>
<proteinExistence type="predicted"/>
<evidence type="ECO:0000313" key="2">
    <source>
        <dbReference type="Proteomes" id="UP000245048"/>
    </source>
</evidence>
<sequence>MVRTAGADALRGLLQVAGLPGALLGQARLEGEDPVQPSSFHVGAAAQASIAAAALAAAEIHRQRGGPAQAVRVSMRHAAAEFRSERHLRLDGALPPDPWDAIAGLYRCGDGGAVRLHTNFPHHRAGMLRLLGEPPATREGVAAALRGWRALELEEAAAAAGLCAAALRGTVEWAAHPQAAALAGQPPLLLERIGAAPPTKLPPLATRPLTGLRVVEMTRIIAGPVAGRCLAAHGAEVLHIGAAHLPTIPALDMDTGRGKRRLLLDLRQPAEKAALEEHVRGADVFLQSYRPGALAARGVSPEALAALRPGLVCASLSAYGHLGPWAGRRGFDSLVQTATGFNQDEAEAAGTPDSPRPLPCQALDHASGYLLALGIQAALLRRAEEGGSWHVRVSLAATGQWLRGLGRVEGGLAAQDPGQEDIADLLEERDSPLGRVSAIRHAAEMERTPAGWG</sequence>
<gene>
    <name evidence="1" type="ORF">CR165_10170</name>
</gene>
<reference evidence="2" key="1">
    <citation type="submission" date="2017-10" db="EMBL/GenBank/DDBJ databases">
        <authorList>
            <person name="Toshchakov S.V."/>
            <person name="Goeva M.A."/>
        </authorList>
    </citation>
    <scope>NUCLEOTIDE SEQUENCE [LARGE SCALE GENOMIC DNA]</scope>
    <source>
        <strain evidence="2">JR1/69-1-13</strain>
    </source>
</reference>
<dbReference type="OrthoDB" id="9806585at2"/>
<organism evidence="1 2">
    <name type="scientific">Teichococcus aestuarii</name>
    <dbReference type="NCBI Taxonomy" id="568898"/>
    <lineage>
        <taxon>Bacteria</taxon>
        <taxon>Pseudomonadati</taxon>
        <taxon>Pseudomonadota</taxon>
        <taxon>Alphaproteobacteria</taxon>
        <taxon>Acetobacterales</taxon>
        <taxon>Roseomonadaceae</taxon>
        <taxon>Roseomonas</taxon>
    </lineage>
</organism>
<dbReference type="Pfam" id="PF02515">
    <property type="entry name" value="CoA_transf_3"/>
    <property type="match status" value="2"/>
</dbReference>
<dbReference type="RefSeq" id="WP_109516870.1">
    <property type="nucleotide sequence ID" value="NZ_PDOA01000005.1"/>
</dbReference>
<comment type="caution">
    <text evidence="1">The sequence shown here is derived from an EMBL/GenBank/DDBJ whole genome shotgun (WGS) entry which is preliminary data.</text>
</comment>
<dbReference type="SUPFAM" id="SSF89796">
    <property type="entry name" value="CoA-transferase family III (CaiB/BaiF)"/>
    <property type="match status" value="2"/>
</dbReference>
<keyword evidence="2" id="KW-1185">Reference proteome</keyword>
<dbReference type="EMBL" id="PDOA01000005">
    <property type="protein sequence ID" value="PWC28952.1"/>
    <property type="molecule type" value="Genomic_DNA"/>
</dbReference>
<dbReference type="GO" id="GO:0003824">
    <property type="term" value="F:catalytic activity"/>
    <property type="evidence" value="ECO:0007669"/>
    <property type="project" value="InterPro"/>
</dbReference>
<protein>
    <submittedName>
        <fullName evidence="1">Carnitine dehydratase</fullName>
    </submittedName>
</protein>
<dbReference type="InterPro" id="IPR003673">
    <property type="entry name" value="CoA-Trfase_fam_III"/>
</dbReference>
<dbReference type="PANTHER" id="PTHR48228:SF4">
    <property type="entry name" value="BLR3030 PROTEIN"/>
    <property type="match status" value="1"/>
</dbReference>
<accession>A0A2U1V4Z4</accession>
<evidence type="ECO:0000313" key="1">
    <source>
        <dbReference type="EMBL" id="PWC28952.1"/>
    </source>
</evidence>
<name>A0A2U1V4Z4_9PROT</name>
<dbReference type="Gene3D" id="3.40.50.10540">
    <property type="entry name" value="Crotonobetainyl-coa:carnitine coa-transferase, domain 1"/>
    <property type="match status" value="2"/>
</dbReference>
<dbReference type="PANTHER" id="PTHR48228">
    <property type="entry name" value="SUCCINYL-COA--D-CITRAMALATE COA-TRANSFERASE"/>
    <property type="match status" value="1"/>
</dbReference>
<dbReference type="InterPro" id="IPR050509">
    <property type="entry name" value="CoA-transferase_III"/>
</dbReference>
<dbReference type="InterPro" id="IPR044855">
    <property type="entry name" value="CoA-Trfase_III_dom3_sf"/>
</dbReference>